<reference evidence="1" key="1">
    <citation type="journal article" date="2021" name="Proc. Natl. Acad. Sci. U.S.A.">
        <title>A Catalog of Tens of Thousands of Viruses from Human Metagenomes Reveals Hidden Associations with Chronic Diseases.</title>
        <authorList>
            <person name="Tisza M.J."/>
            <person name="Buck C.B."/>
        </authorList>
    </citation>
    <scope>NUCLEOTIDE SEQUENCE</scope>
    <source>
        <strain evidence="1">Ct6d71</strain>
    </source>
</reference>
<proteinExistence type="predicted"/>
<protein>
    <submittedName>
        <fullName evidence="1">Uncharacterized protein</fullName>
    </submittedName>
</protein>
<dbReference type="EMBL" id="BK015797">
    <property type="protein sequence ID" value="DAE25420.1"/>
    <property type="molecule type" value="Genomic_DNA"/>
</dbReference>
<accession>A0A8S5R3A9</accession>
<evidence type="ECO:0000313" key="1">
    <source>
        <dbReference type="EMBL" id="DAE25420.1"/>
    </source>
</evidence>
<organism evidence="1">
    <name type="scientific">Siphoviridae sp. ct6d71</name>
    <dbReference type="NCBI Taxonomy" id="2826298"/>
    <lineage>
        <taxon>Viruses</taxon>
        <taxon>Duplodnaviria</taxon>
        <taxon>Heunggongvirae</taxon>
        <taxon>Uroviricota</taxon>
        <taxon>Caudoviricetes</taxon>
    </lineage>
</organism>
<name>A0A8S5R3A9_9CAUD</name>
<sequence>MKYNLRRQDIHLKDRPLWENIKEFWQQKNYSEAIKEVKSSQLKTKASVASSLNEIVDYLEKVQNDDDKDFKNDLIPVNKNEPLGLKIGQIWFKTDKERAIPYTFAQVTQKNMTFAQITALNITWETVDKGGW</sequence>